<comment type="caution">
    <text evidence="2">The sequence shown here is derived from an EMBL/GenBank/DDBJ whole genome shotgun (WGS) entry which is preliminary data.</text>
</comment>
<keyword evidence="1" id="KW-0732">Signal</keyword>
<feature type="chain" id="PRO_5019304545" description="YjbH domain-containing protein" evidence="1">
    <location>
        <begin position="27"/>
        <end position="1031"/>
    </location>
</feature>
<evidence type="ECO:0000313" key="3">
    <source>
        <dbReference type="Proteomes" id="UP000288279"/>
    </source>
</evidence>
<accession>A0A432ZKC4</accession>
<dbReference type="EMBL" id="PIQG01000002">
    <property type="protein sequence ID" value="RUO78418.1"/>
    <property type="molecule type" value="Genomic_DNA"/>
</dbReference>
<keyword evidence="3" id="KW-1185">Reference proteome</keyword>
<proteinExistence type="predicted"/>
<dbReference type="OrthoDB" id="19542at2"/>
<evidence type="ECO:0000256" key="1">
    <source>
        <dbReference type="SAM" id="SignalP"/>
    </source>
</evidence>
<organism evidence="2 3">
    <name type="scientific">Pseudidiomarina taiwanensis</name>
    <dbReference type="NCBI Taxonomy" id="337250"/>
    <lineage>
        <taxon>Bacteria</taxon>
        <taxon>Pseudomonadati</taxon>
        <taxon>Pseudomonadota</taxon>
        <taxon>Gammaproteobacteria</taxon>
        <taxon>Alteromonadales</taxon>
        <taxon>Idiomarinaceae</taxon>
        <taxon>Pseudidiomarina</taxon>
    </lineage>
</organism>
<dbReference type="InterPro" id="IPR010344">
    <property type="entry name" value="YbjH"/>
</dbReference>
<evidence type="ECO:0000313" key="2">
    <source>
        <dbReference type="EMBL" id="RUO78418.1"/>
    </source>
</evidence>
<protein>
    <recommendedName>
        <fullName evidence="4">YjbH domain-containing protein</fullName>
    </recommendedName>
</protein>
<dbReference type="Proteomes" id="UP000288279">
    <property type="component" value="Unassembled WGS sequence"/>
</dbReference>
<name>A0A432ZKC4_9GAMM</name>
<reference evidence="2 3" key="1">
    <citation type="journal article" date="2011" name="Front. Microbiol.">
        <title>Genomic signatures of strain selection and enhancement in Bacillus atrophaeus var. globigii, a historical biowarfare simulant.</title>
        <authorList>
            <person name="Gibbons H.S."/>
            <person name="Broomall S.M."/>
            <person name="McNew L.A."/>
            <person name="Daligault H."/>
            <person name="Chapman C."/>
            <person name="Bruce D."/>
            <person name="Karavis M."/>
            <person name="Krepps M."/>
            <person name="McGregor P.A."/>
            <person name="Hong C."/>
            <person name="Park K.H."/>
            <person name="Akmal A."/>
            <person name="Feldman A."/>
            <person name="Lin J.S."/>
            <person name="Chang W.E."/>
            <person name="Higgs B.W."/>
            <person name="Demirev P."/>
            <person name="Lindquist J."/>
            <person name="Liem A."/>
            <person name="Fochler E."/>
            <person name="Read T.D."/>
            <person name="Tapia R."/>
            <person name="Johnson S."/>
            <person name="Bishop-Lilly K.A."/>
            <person name="Detter C."/>
            <person name="Han C."/>
            <person name="Sozhamannan S."/>
            <person name="Rosenzweig C.N."/>
            <person name="Skowronski E.W."/>
        </authorList>
    </citation>
    <scope>NUCLEOTIDE SEQUENCE [LARGE SCALE GENOMIC DNA]</scope>
    <source>
        <strain evidence="2 3">PIT1</strain>
    </source>
</reference>
<gene>
    <name evidence="2" type="ORF">CWI83_05165</name>
</gene>
<evidence type="ECO:0008006" key="4">
    <source>
        <dbReference type="Google" id="ProtNLM"/>
    </source>
</evidence>
<dbReference type="RefSeq" id="WP_126826678.1">
    <property type="nucleotide sequence ID" value="NZ_PIQG01000002.1"/>
</dbReference>
<sequence length="1031" mass="117162">MMMLSRLICTILLLLAALSIGISAHAQTSTKTSQVLVVEVASDDSKLNRVQLQFSQSVSLAQVYAKLREQGYSLDQIDWSRMRLVNAEQQASVEQQRKQLLNQLYAYYGLLRQQGSKQADLVRRVAEQVAQWPLIGALPIGAEQLGLIEANTYNNPQRLSERFAVSEQQSLYQAYSNPILQAGSANTSGRYQLILPTLASTRSRHPVLGALWVPFQLRYQPDLSVYAQMRQQNLASRIDPLADSEQIAEIKLNGEQQLHPLLSISQQGKPLSYGSLLVVLFKKTELPTEYKHINQALTDLAMYFSPLADWQGIGPTDTIATDQQPLLDDETKPVSWFEGVTERKQGWRPSTSDFGNVGLMQTPTARMSAPGEFNFTYYDSDEYRRMALNLQLFPWLETTIRYNDIRTRRYSQFEGFSGDQTLKDRGIDVKLRLWQESKWLPEISAGIRDAAGTGLFSGEYIVASKNFGQLDISAGMGWGYLGKNANATNPLCEIKDSFCVRPGGTSGRGGLFETGKWFHGQSAWFGGVEYQFEQWPVRFKLEYDPNNYQNEIARVPIKQDSRFNIGLEYEFDQVVSAKVSFERGNTLMFGASFRSNFDVIDFPKIDQDINRPAINPSQITSEQIRYGKLQQQLMFKLEDALANEAGFRLDEVWLSEDGKLVTFIGNSFRYRNHKIMLQRVAQIAVSELPNEVQQLHLVEQTNTMLTAETEFDLNIVRRALSRFEPQLSLSDSYVRTEISPRADGDQQLFRTEHQLAWPKLSIKPFLEQSFGGPEDFYMYNIGLDANATFALSPNSFISGTLATSLVNNYDEFNFLRSPSNLPPVRTRVREYVASSDIWLRDLVGVYQQQLSKNIYAQVHAGYFELMFAGVGTEFLYRPLDQDWSIGFDINYAKQRDPYDRLGLIDYDVWTGHASLYYQPRKWLPNSLVQLHVGQFLAGDRGAQLTFEHKFKSGIIAGAFAAKTNVSAQEFGEGSFNKGFFISIPFDLLQLRHSRGRGTIGWIPITRDGGQMLIREHRLIGFTDDRSRFYTD</sequence>
<dbReference type="Pfam" id="PF06082">
    <property type="entry name" value="YjbH"/>
    <property type="match status" value="1"/>
</dbReference>
<dbReference type="AlphaFoldDB" id="A0A432ZKC4"/>
<feature type="signal peptide" evidence="1">
    <location>
        <begin position="1"/>
        <end position="26"/>
    </location>
</feature>